<dbReference type="AlphaFoldDB" id="A0A259TXT1"/>
<evidence type="ECO:0000313" key="7">
    <source>
        <dbReference type="EMBL" id="OZC02384.1"/>
    </source>
</evidence>
<feature type="transmembrane region" description="Helical" evidence="6">
    <location>
        <begin position="64"/>
        <end position="82"/>
    </location>
</feature>
<feature type="transmembrane region" description="Helical" evidence="6">
    <location>
        <begin position="189"/>
        <end position="211"/>
    </location>
</feature>
<keyword evidence="3 6" id="KW-0812">Transmembrane</keyword>
<feature type="transmembrane region" description="Helical" evidence="6">
    <location>
        <begin position="223"/>
        <end position="249"/>
    </location>
</feature>
<name>A0A259TXT1_9BACT</name>
<evidence type="ECO:0000256" key="2">
    <source>
        <dbReference type="ARBA" id="ARBA00005268"/>
    </source>
</evidence>
<dbReference type="InParanoid" id="A0A259TXT1"/>
<comment type="similarity">
    <text evidence="2">Belongs to the UPF0014 family.</text>
</comment>
<gene>
    <name evidence="7" type="ORF">BSZ36_04965</name>
</gene>
<feature type="transmembrane region" description="Helical" evidence="6">
    <location>
        <begin position="6"/>
        <end position="24"/>
    </location>
</feature>
<evidence type="ECO:0000256" key="4">
    <source>
        <dbReference type="ARBA" id="ARBA00022989"/>
    </source>
</evidence>
<keyword evidence="5 6" id="KW-0472">Membrane</keyword>
<keyword evidence="4 6" id="KW-1133">Transmembrane helix</keyword>
<comment type="caution">
    <text evidence="7">The sequence shown here is derived from an EMBL/GenBank/DDBJ whole genome shotgun (WGS) entry which is preliminary data.</text>
</comment>
<evidence type="ECO:0000256" key="3">
    <source>
        <dbReference type="ARBA" id="ARBA00022692"/>
    </source>
</evidence>
<reference evidence="7 8" key="1">
    <citation type="submission" date="2016-11" db="EMBL/GenBank/DDBJ databases">
        <title>Study of marine rhodopsin-containing bacteria.</title>
        <authorList>
            <person name="Yoshizawa S."/>
            <person name="Kumagai Y."/>
            <person name="Kogure K."/>
        </authorList>
    </citation>
    <scope>NUCLEOTIDE SEQUENCE [LARGE SCALE GENOMIC DNA]</scope>
    <source>
        <strain evidence="7 8">SG-29</strain>
    </source>
</reference>
<feature type="transmembrane region" description="Helical" evidence="6">
    <location>
        <begin position="36"/>
        <end position="58"/>
    </location>
</feature>
<dbReference type="FunCoup" id="A0A259TXT1">
    <property type="interactions" value="86"/>
</dbReference>
<evidence type="ECO:0000313" key="8">
    <source>
        <dbReference type="Proteomes" id="UP000216446"/>
    </source>
</evidence>
<dbReference type="RefSeq" id="WP_094546584.1">
    <property type="nucleotide sequence ID" value="NZ_MQWB01000001.1"/>
</dbReference>
<dbReference type="PANTHER" id="PTHR30028:SF0">
    <property type="entry name" value="PROTEIN ALUMINUM SENSITIVE 3"/>
    <property type="match status" value="1"/>
</dbReference>
<dbReference type="Proteomes" id="UP000216446">
    <property type="component" value="Unassembled WGS sequence"/>
</dbReference>
<protein>
    <submittedName>
        <fullName evidence="7">Iron export ABC transporter permease subunit FetB</fullName>
    </submittedName>
</protein>
<dbReference type="OrthoDB" id="9791807at2"/>
<evidence type="ECO:0000256" key="1">
    <source>
        <dbReference type="ARBA" id="ARBA00004141"/>
    </source>
</evidence>
<comment type="subcellular location">
    <subcellularLocation>
        <location evidence="1">Membrane</location>
        <topology evidence="1">Multi-pass membrane protein</topology>
    </subcellularLocation>
</comment>
<sequence length="263" mass="28095">MDTIDIGFGQLALGALLLAVNLGLSVALRLGLAKDLVIGAARMTVQLLLVGLVLDWVFASENAWLILGIATVMAALAGRAAVNRTVRRYPGILWNALVVILGASFLVTGATVLGILRVEPWFDPQYLIPLHGMLLGNALNGISLGLDRFMEGCAKDRPLIETRLALGATRWEAARPVAKEAIRTGMIPVVNSMMIMGLVSLPGMMTGQILAGADPAQAVRYQILIMFMIASCVALATGGVVALAYRALFSPRHQLRSEKLRRA</sequence>
<accession>A0A259TXT1</accession>
<dbReference type="Pfam" id="PF03649">
    <property type="entry name" value="UPF0014"/>
    <property type="match status" value="1"/>
</dbReference>
<keyword evidence="8" id="KW-1185">Reference proteome</keyword>
<proteinExistence type="inferred from homology"/>
<evidence type="ECO:0000256" key="5">
    <source>
        <dbReference type="ARBA" id="ARBA00023136"/>
    </source>
</evidence>
<feature type="transmembrane region" description="Helical" evidence="6">
    <location>
        <begin position="128"/>
        <end position="146"/>
    </location>
</feature>
<dbReference type="InterPro" id="IPR005226">
    <property type="entry name" value="UPF0014_fam"/>
</dbReference>
<dbReference type="PANTHER" id="PTHR30028">
    <property type="entry name" value="UPF0014 INNER MEMBRANE PROTEIN YBBM-RELATED"/>
    <property type="match status" value="1"/>
</dbReference>
<dbReference type="EMBL" id="MQWB01000001">
    <property type="protein sequence ID" value="OZC02384.1"/>
    <property type="molecule type" value="Genomic_DNA"/>
</dbReference>
<organism evidence="7 8">
    <name type="scientific">Rubricoccus marinus</name>
    <dbReference type="NCBI Taxonomy" id="716817"/>
    <lineage>
        <taxon>Bacteria</taxon>
        <taxon>Pseudomonadati</taxon>
        <taxon>Rhodothermota</taxon>
        <taxon>Rhodothermia</taxon>
        <taxon>Rhodothermales</taxon>
        <taxon>Rubricoccaceae</taxon>
        <taxon>Rubricoccus</taxon>
    </lineage>
</organism>
<feature type="transmembrane region" description="Helical" evidence="6">
    <location>
        <begin position="94"/>
        <end position="116"/>
    </location>
</feature>
<dbReference type="GO" id="GO:0005886">
    <property type="term" value="C:plasma membrane"/>
    <property type="evidence" value="ECO:0007669"/>
    <property type="project" value="TreeGrafter"/>
</dbReference>
<evidence type="ECO:0000256" key="6">
    <source>
        <dbReference type="SAM" id="Phobius"/>
    </source>
</evidence>